<sequence length="362" mass="37877">MKLTPLNSVLLTGGLLVASIGHAGMVNDDRGNVGYDTAAECDAAVQAGQARFYEPSTTMPTQRRKGEATVRTARLSDLGPQYKLGACDVGVGRQNGRNGVAKALVGKYVPYSPDMPINLYADQSGMPVRASMAKCDNRFSDVMPRAVPLPVVAPAPAPVAVAPAPAPEPAPAPVAAAPVAEPVVAPPPPPAPGMTPYVFGTLGFVNDSVVHRGQDGSILVGDSDRQIGLQVGAGLQFNSILGAEVFYQTGKSHEYTALNGVDLSAKAKVFGARVTAGSNVTEKLRLFGKLGVASVKHTSGQFADLPSHSSSQTRPTVGVGFTYALSETLMLRGDADHYKLRGSNNPRWGNVDYFGLGLQYNF</sequence>
<keyword evidence="2 3" id="KW-0732">Signal</keyword>
<comment type="subcellular location">
    <subcellularLocation>
        <location evidence="1">Cell outer membrane</location>
    </subcellularLocation>
</comment>
<proteinExistence type="predicted"/>
<feature type="chain" id="PRO_5030905738" evidence="3">
    <location>
        <begin position="24"/>
        <end position="362"/>
    </location>
</feature>
<dbReference type="RefSeq" id="WP_177134337.1">
    <property type="nucleotide sequence ID" value="NZ_VYGV01000006.1"/>
</dbReference>
<dbReference type="AlphaFoldDB" id="A0A7Y8KWS3"/>
<evidence type="ECO:0000259" key="4">
    <source>
        <dbReference type="Pfam" id="PF13505"/>
    </source>
</evidence>
<organism evidence="5 6">
    <name type="scientific">Hydrogenophaga aromaticivorans</name>
    <dbReference type="NCBI Taxonomy" id="2610898"/>
    <lineage>
        <taxon>Bacteria</taxon>
        <taxon>Pseudomonadati</taxon>
        <taxon>Pseudomonadota</taxon>
        <taxon>Betaproteobacteria</taxon>
        <taxon>Burkholderiales</taxon>
        <taxon>Comamonadaceae</taxon>
        <taxon>Hydrogenophaga</taxon>
    </lineage>
</organism>
<dbReference type="EMBL" id="VYGV01000006">
    <property type="protein sequence ID" value="NWF44817.1"/>
    <property type="molecule type" value="Genomic_DNA"/>
</dbReference>
<name>A0A7Y8KWS3_9BURK</name>
<evidence type="ECO:0000256" key="3">
    <source>
        <dbReference type="SAM" id="SignalP"/>
    </source>
</evidence>
<evidence type="ECO:0000256" key="2">
    <source>
        <dbReference type="ARBA" id="ARBA00022729"/>
    </source>
</evidence>
<dbReference type="GO" id="GO:0009279">
    <property type="term" value="C:cell outer membrane"/>
    <property type="evidence" value="ECO:0007669"/>
    <property type="project" value="UniProtKB-SubCell"/>
</dbReference>
<evidence type="ECO:0000313" key="5">
    <source>
        <dbReference type="EMBL" id="NWF44817.1"/>
    </source>
</evidence>
<evidence type="ECO:0000313" key="6">
    <source>
        <dbReference type="Proteomes" id="UP000545507"/>
    </source>
</evidence>
<dbReference type="Gene3D" id="2.40.160.20">
    <property type="match status" value="1"/>
</dbReference>
<dbReference type="SUPFAM" id="SSF56925">
    <property type="entry name" value="OMPA-like"/>
    <property type="match status" value="1"/>
</dbReference>
<dbReference type="Proteomes" id="UP000545507">
    <property type="component" value="Unassembled WGS sequence"/>
</dbReference>
<dbReference type="InterPro" id="IPR027385">
    <property type="entry name" value="Beta-barrel_OMP"/>
</dbReference>
<reference evidence="5 6" key="1">
    <citation type="submission" date="2019-09" db="EMBL/GenBank/DDBJ databases">
        <title>Hydrogenophaga aromatica sp. nov., isolated from a para-xylene-degrading enrichment culture.</title>
        <authorList>
            <person name="Tancsics A."/>
            <person name="Banerjee S."/>
        </authorList>
    </citation>
    <scope>NUCLEOTIDE SEQUENCE [LARGE SCALE GENOMIC DNA]</scope>
    <source>
        <strain evidence="5 6">D2P1</strain>
    </source>
</reference>
<dbReference type="InterPro" id="IPR011250">
    <property type="entry name" value="OMP/PagP_B-barrel"/>
</dbReference>
<comment type="caution">
    <text evidence="5">The sequence shown here is derived from an EMBL/GenBank/DDBJ whole genome shotgun (WGS) entry which is preliminary data.</text>
</comment>
<dbReference type="Pfam" id="PF13505">
    <property type="entry name" value="OMP_b-brl"/>
    <property type="match status" value="1"/>
</dbReference>
<keyword evidence="6" id="KW-1185">Reference proteome</keyword>
<gene>
    <name evidence="5" type="ORF">F3K02_06060</name>
</gene>
<evidence type="ECO:0000256" key="1">
    <source>
        <dbReference type="ARBA" id="ARBA00004442"/>
    </source>
</evidence>
<protein>
    <submittedName>
        <fullName evidence="5">Porin family protein</fullName>
    </submittedName>
</protein>
<feature type="signal peptide" evidence="3">
    <location>
        <begin position="1"/>
        <end position="23"/>
    </location>
</feature>
<feature type="domain" description="Outer membrane protein beta-barrel" evidence="4">
    <location>
        <begin position="196"/>
        <end position="362"/>
    </location>
</feature>
<accession>A0A7Y8KWS3</accession>